<protein>
    <submittedName>
        <fullName evidence="5">Helix-turn-helix domain-containing protein</fullName>
    </submittedName>
</protein>
<dbReference type="SUPFAM" id="SSF46785">
    <property type="entry name" value="Winged helix' DNA-binding domain"/>
    <property type="match status" value="1"/>
</dbReference>
<keyword evidence="1" id="KW-0805">Transcription regulation</keyword>
<dbReference type="EMBL" id="JBBHJZ010000001">
    <property type="protein sequence ID" value="MEJ5975825.1"/>
    <property type="molecule type" value="Genomic_DNA"/>
</dbReference>
<reference evidence="5 6" key="1">
    <citation type="submission" date="2024-03" db="EMBL/GenBank/DDBJ databases">
        <authorList>
            <person name="Jo J.-H."/>
        </authorList>
    </citation>
    <scope>NUCLEOTIDE SEQUENCE [LARGE SCALE GENOMIC DNA]</scope>
    <source>
        <strain evidence="5 6">PS1R-30</strain>
    </source>
</reference>
<evidence type="ECO:0000313" key="6">
    <source>
        <dbReference type="Proteomes" id="UP001361239"/>
    </source>
</evidence>
<dbReference type="Gene3D" id="1.10.10.10">
    <property type="entry name" value="Winged helix-like DNA-binding domain superfamily/Winged helix DNA-binding domain"/>
    <property type="match status" value="1"/>
</dbReference>
<dbReference type="PROSITE" id="PS51077">
    <property type="entry name" value="HTH_ICLR"/>
    <property type="match status" value="1"/>
</dbReference>
<dbReference type="SMART" id="SM00346">
    <property type="entry name" value="HTH_ICLR"/>
    <property type="match status" value="1"/>
</dbReference>
<proteinExistence type="predicted"/>
<organism evidence="5 6">
    <name type="scientific">Novosphingobium anseongense</name>
    <dbReference type="NCBI Taxonomy" id="3133436"/>
    <lineage>
        <taxon>Bacteria</taxon>
        <taxon>Pseudomonadati</taxon>
        <taxon>Pseudomonadota</taxon>
        <taxon>Alphaproteobacteria</taxon>
        <taxon>Sphingomonadales</taxon>
        <taxon>Sphingomonadaceae</taxon>
        <taxon>Novosphingobium</taxon>
    </lineage>
</organism>
<name>A0ABU8RRX1_9SPHN</name>
<evidence type="ECO:0000256" key="3">
    <source>
        <dbReference type="SAM" id="MobiDB-lite"/>
    </source>
</evidence>
<evidence type="ECO:0000256" key="2">
    <source>
        <dbReference type="ARBA" id="ARBA00023163"/>
    </source>
</evidence>
<sequence length="262" mass="28163">MTLIASRSPRSPSAHVRVKRPGDRRSLSRSATRALDVLELFGRERRPLRAVEISHTLGTHPSTTNQLLKTMLDSGHLAFDARAKTYLPSPRLAEFSAWIMASYGADGRLRDLIDAVHAATGMTVTISTPNDLFMQLIDCTVASGERGERGLSVSVFGSAIGSAYLASLDDDEVLRLADRARVPAGDVPGVLQDLAQIRLAGFADGATAGSDYWSLAMPLPLRALQVPTVLGLAGSAAQVRERLGELHVIMREAVANWAPVEE</sequence>
<dbReference type="Pfam" id="PF09339">
    <property type="entry name" value="HTH_IclR"/>
    <property type="match status" value="1"/>
</dbReference>
<evidence type="ECO:0000313" key="5">
    <source>
        <dbReference type="EMBL" id="MEJ5975825.1"/>
    </source>
</evidence>
<dbReference type="Gene3D" id="3.30.450.40">
    <property type="match status" value="1"/>
</dbReference>
<dbReference type="InterPro" id="IPR005471">
    <property type="entry name" value="Tscrpt_reg_IclR_N"/>
</dbReference>
<evidence type="ECO:0000256" key="1">
    <source>
        <dbReference type="ARBA" id="ARBA00023015"/>
    </source>
</evidence>
<feature type="region of interest" description="Disordered" evidence="3">
    <location>
        <begin position="1"/>
        <end position="27"/>
    </location>
</feature>
<dbReference type="PANTHER" id="PTHR30136:SF35">
    <property type="entry name" value="HTH-TYPE TRANSCRIPTIONAL REGULATOR RV1719"/>
    <property type="match status" value="1"/>
</dbReference>
<dbReference type="SUPFAM" id="SSF55781">
    <property type="entry name" value="GAF domain-like"/>
    <property type="match status" value="1"/>
</dbReference>
<dbReference type="InterPro" id="IPR036390">
    <property type="entry name" value="WH_DNA-bd_sf"/>
</dbReference>
<accession>A0ABU8RRX1</accession>
<dbReference type="PANTHER" id="PTHR30136">
    <property type="entry name" value="HELIX-TURN-HELIX TRANSCRIPTIONAL REGULATOR, ICLR FAMILY"/>
    <property type="match status" value="1"/>
</dbReference>
<feature type="domain" description="HTH iclR-type" evidence="4">
    <location>
        <begin position="28"/>
        <end position="90"/>
    </location>
</feature>
<evidence type="ECO:0000259" key="4">
    <source>
        <dbReference type="PROSITE" id="PS51077"/>
    </source>
</evidence>
<keyword evidence="6" id="KW-1185">Reference proteome</keyword>
<dbReference type="InterPro" id="IPR036388">
    <property type="entry name" value="WH-like_DNA-bd_sf"/>
</dbReference>
<dbReference type="Proteomes" id="UP001361239">
    <property type="component" value="Unassembled WGS sequence"/>
</dbReference>
<dbReference type="InterPro" id="IPR050707">
    <property type="entry name" value="HTH_MetabolicPath_Reg"/>
</dbReference>
<dbReference type="InterPro" id="IPR029016">
    <property type="entry name" value="GAF-like_dom_sf"/>
</dbReference>
<dbReference type="RefSeq" id="WP_339585754.1">
    <property type="nucleotide sequence ID" value="NZ_JBBHJZ010000001.1"/>
</dbReference>
<keyword evidence="2" id="KW-0804">Transcription</keyword>
<gene>
    <name evidence="5" type="ORF">WG901_04215</name>
</gene>
<comment type="caution">
    <text evidence="5">The sequence shown here is derived from an EMBL/GenBank/DDBJ whole genome shotgun (WGS) entry which is preliminary data.</text>
</comment>